<dbReference type="GO" id="GO:0071949">
    <property type="term" value="F:FAD binding"/>
    <property type="evidence" value="ECO:0007669"/>
    <property type="project" value="InterPro"/>
</dbReference>
<dbReference type="PANTHER" id="PTHR47356:SF2">
    <property type="entry name" value="FAD-BINDING DOMAIN-CONTAINING PROTEIN-RELATED"/>
    <property type="match status" value="1"/>
</dbReference>
<sequence length="196" mass="21627">MAAQVRDFPVVSGGDRKLTLGDLIDWTPKEFMSKVMLEEKVFETWYDCRTVLIGDACHKLSPAGGVGATTAMHDALVLANLINGLPFHPIASEIETAFAAYKEERLHWVQDAFGASKIFRAMTGQNTLAKVTRFCMRNMPQWVFQQGQKRATSNRPQCAFLDLIEDTGSVRPAHQPSLTVKAPEDTTPTIPSGSES</sequence>
<evidence type="ECO:0000256" key="5">
    <source>
        <dbReference type="SAM" id="MobiDB-lite"/>
    </source>
</evidence>
<evidence type="ECO:0000313" key="7">
    <source>
        <dbReference type="EMBL" id="OAQ22240.1"/>
    </source>
</evidence>
<dbReference type="AlphaFoldDB" id="A0A197JAV4"/>
<feature type="region of interest" description="Disordered" evidence="5">
    <location>
        <begin position="171"/>
        <end position="196"/>
    </location>
</feature>
<proteinExistence type="inferred from homology"/>
<evidence type="ECO:0000256" key="2">
    <source>
        <dbReference type="ARBA" id="ARBA00022630"/>
    </source>
</evidence>
<evidence type="ECO:0000256" key="1">
    <source>
        <dbReference type="ARBA" id="ARBA00007992"/>
    </source>
</evidence>
<dbReference type="OrthoDB" id="655030at2759"/>
<dbReference type="Pfam" id="PF01494">
    <property type="entry name" value="FAD_binding_3"/>
    <property type="match status" value="1"/>
</dbReference>
<dbReference type="Proteomes" id="UP000078512">
    <property type="component" value="Unassembled WGS sequence"/>
</dbReference>
<comment type="similarity">
    <text evidence="1">Belongs to the paxM FAD-dependent monooxygenase family.</text>
</comment>
<feature type="compositionally biased region" description="Polar residues" evidence="5">
    <location>
        <begin position="186"/>
        <end position="196"/>
    </location>
</feature>
<gene>
    <name evidence="7" type="ORF">K457DRAFT_143534</name>
</gene>
<dbReference type="GO" id="GO:0004497">
    <property type="term" value="F:monooxygenase activity"/>
    <property type="evidence" value="ECO:0007669"/>
    <property type="project" value="InterPro"/>
</dbReference>
<feature type="non-terminal residue" evidence="7">
    <location>
        <position position="196"/>
    </location>
</feature>
<dbReference type="InterPro" id="IPR036188">
    <property type="entry name" value="FAD/NAD-bd_sf"/>
</dbReference>
<accession>A0A197JAV4</accession>
<organism evidence="7 8">
    <name type="scientific">Linnemannia elongata AG-77</name>
    <dbReference type="NCBI Taxonomy" id="1314771"/>
    <lineage>
        <taxon>Eukaryota</taxon>
        <taxon>Fungi</taxon>
        <taxon>Fungi incertae sedis</taxon>
        <taxon>Mucoromycota</taxon>
        <taxon>Mortierellomycotina</taxon>
        <taxon>Mortierellomycetes</taxon>
        <taxon>Mortierellales</taxon>
        <taxon>Mortierellaceae</taxon>
        <taxon>Linnemannia</taxon>
    </lineage>
</organism>
<dbReference type="InterPro" id="IPR050562">
    <property type="entry name" value="FAD_mOase_fung"/>
</dbReference>
<dbReference type="PANTHER" id="PTHR47356">
    <property type="entry name" value="FAD-DEPENDENT MONOOXYGENASE ASQG-RELATED"/>
    <property type="match status" value="1"/>
</dbReference>
<name>A0A197JAV4_9FUNG</name>
<feature type="domain" description="FAD-binding" evidence="6">
    <location>
        <begin position="32"/>
        <end position="82"/>
    </location>
</feature>
<evidence type="ECO:0000259" key="6">
    <source>
        <dbReference type="Pfam" id="PF01494"/>
    </source>
</evidence>
<reference evidence="7 8" key="1">
    <citation type="submission" date="2016-05" db="EMBL/GenBank/DDBJ databases">
        <title>Genome sequencing reveals origins of a unique bacterial endosymbiosis in the earliest lineages of terrestrial Fungi.</title>
        <authorList>
            <consortium name="DOE Joint Genome Institute"/>
            <person name="Uehling J."/>
            <person name="Gryganskyi A."/>
            <person name="Hameed K."/>
            <person name="Tschaplinski T."/>
            <person name="Misztal P."/>
            <person name="Wu S."/>
            <person name="Desiro A."/>
            <person name="Vande Pol N."/>
            <person name="Du Z.-Y."/>
            <person name="Zienkiewicz A."/>
            <person name="Zienkiewicz K."/>
            <person name="Morin E."/>
            <person name="Tisserant E."/>
            <person name="Splivallo R."/>
            <person name="Hainaut M."/>
            <person name="Henrissat B."/>
            <person name="Ohm R."/>
            <person name="Kuo A."/>
            <person name="Yan J."/>
            <person name="Lipzen A."/>
            <person name="Nolan M."/>
            <person name="Labutti K."/>
            <person name="Barry K."/>
            <person name="Goldstein A."/>
            <person name="Labbe J."/>
            <person name="Schadt C."/>
            <person name="Tuskan G."/>
            <person name="Grigoriev I."/>
            <person name="Martin F."/>
            <person name="Vilgalys R."/>
            <person name="Bonito G."/>
        </authorList>
    </citation>
    <scope>NUCLEOTIDE SEQUENCE [LARGE SCALE GENOMIC DNA]</scope>
    <source>
        <strain evidence="7 8">AG-77</strain>
    </source>
</reference>
<dbReference type="PRINTS" id="PR00420">
    <property type="entry name" value="RNGMNOXGNASE"/>
</dbReference>
<evidence type="ECO:0000256" key="3">
    <source>
        <dbReference type="ARBA" id="ARBA00022827"/>
    </source>
</evidence>
<keyword evidence="4" id="KW-0560">Oxidoreductase</keyword>
<evidence type="ECO:0000256" key="4">
    <source>
        <dbReference type="ARBA" id="ARBA00023002"/>
    </source>
</evidence>
<dbReference type="Gene3D" id="3.50.50.60">
    <property type="entry name" value="FAD/NAD(P)-binding domain"/>
    <property type="match status" value="1"/>
</dbReference>
<dbReference type="InterPro" id="IPR002938">
    <property type="entry name" value="FAD-bd"/>
</dbReference>
<dbReference type="EMBL" id="KV442194">
    <property type="protein sequence ID" value="OAQ22240.1"/>
    <property type="molecule type" value="Genomic_DNA"/>
</dbReference>
<keyword evidence="8" id="KW-1185">Reference proteome</keyword>
<keyword evidence="3" id="KW-0274">FAD</keyword>
<evidence type="ECO:0000313" key="8">
    <source>
        <dbReference type="Proteomes" id="UP000078512"/>
    </source>
</evidence>
<dbReference type="SUPFAM" id="SSF51905">
    <property type="entry name" value="FAD/NAD(P)-binding domain"/>
    <property type="match status" value="1"/>
</dbReference>
<keyword evidence="2" id="KW-0285">Flavoprotein</keyword>
<protein>
    <recommendedName>
        <fullName evidence="6">FAD-binding domain-containing protein</fullName>
    </recommendedName>
</protein>